<comment type="caution">
    <text evidence="17">The sequence shown here is derived from an EMBL/GenBank/DDBJ whole genome shotgun (WGS) entry which is preliminary data.</text>
</comment>
<evidence type="ECO:0000256" key="6">
    <source>
        <dbReference type="ARBA" id="ARBA00022692"/>
    </source>
</evidence>
<evidence type="ECO:0000256" key="14">
    <source>
        <dbReference type="ARBA" id="ARBA00023136"/>
    </source>
</evidence>
<dbReference type="PANTHER" id="PTHR39188:SF3">
    <property type="entry name" value="STAGE IV SPORULATION PROTEIN FB"/>
    <property type="match status" value="1"/>
</dbReference>
<keyword evidence="11 15" id="KW-1133">Transmembrane helix</keyword>
<dbReference type="EMBL" id="LAZR01000123">
    <property type="protein sequence ID" value="KKN89015.1"/>
    <property type="molecule type" value="Genomic_DNA"/>
</dbReference>
<feature type="transmembrane region" description="Helical" evidence="15">
    <location>
        <begin position="15"/>
        <end position="33"/>
    </location>
</feature>
<evidence type="ECO:0000256" key="9">
    <source>
        <dbReference type="ARBA" id="ARBA00022801"/>
    </source>
</evidence>
<evidence type="ECO:0000256" key="10">
    <source>
        <dbReference type="ARBA" id="ARBA00022833"/>
    </source>
</evidence>
<dbReference type="GO" id="GO:0006508">
    <property type="term" value="P:proteolysis"/>
    <property type="evidence" value="ECO:0007669"/>
    <property type="project" value="UniProtKB-KW"/>
</dbReference>
<proteinExistence type="inferred from homology"/>
<name>A0A0F9U726_9ZZZZ</name>
<evidence type="ECO:0000256" key="7">
    <source>
        <dbReference type="ARBA" id="ARBA00022723"/>
    </source>
</evidence>
<dbReference type="GO" id="GO:0046872">
    <property type="term" value="F:metal ion binding"/>
    <property type="evidence" value="ECO:0007669"/>
    <property type="project" value="UniProtKB-KW"/>
</dbReference>
<evidence type="ECO:0000256" key="11">
    <source>
        <dbReference type="ARBA" id="ARBA00022989"/>
    </source>
</evidence>
<keyword evidence="4" id="KW-1003">Cell membrane</keyword>
<dbReference type="Gene3D" id="3.10.580.10">
    <property type="entry name" value="CBS-domain"/>
    <property type="match status" value="1"/>
</dbReference>
<keyword evidence="5" id="KW-0645">Protease</keyword>
<feature type="transmembrane region" description="Helical" evidence="15">
    <location>
        <begin position="189"/>
        <end position="217"/>
    </location>
</feature>
<dbReference type="SMART" id="SM00116">
    <property type="entry name" value="CBS"/>
    <property type="match status" value="2"/>
</dbReference>
<reference evidence="17" key="1">
    <citation type="journal article" date="2015" name="Nature">
        <title>Complex archaea that bridge the gap between prokaryotes and eukaryotes.</title>
        <authorList>
            <person name="Spang A."/>
            <person name="Saw J.H."/>
            <person name="Jorgensen S.L."/>
            <person name="Zaremba-Niedzwiedzka K."/>
            <person name="Martijn J."/>
            <person name="Lind A.E."/>
            <person name="van Eijk R."/>
            <person name="Schleper C."/>
            <person name="Guy L."/>
            <person name="Ettema T.J."/>
        </authorList>
    </citation>
    <scope>NUCLEOTIDE SEQUENCE</scope>
</reference>
<accession>A0A0F9U726</accession>
<feature type="domain" description="CBS" evidence="16">
    <location>
        <begin position="239"/>
        <end position="296"/>
    </location>
</feature>
<dbReference type="SUPFAM" id="SSF54631">
    <property type="entry name" value="CBS-domain pair"/>
    <property type="match status" value="1"/>
</dbReference>
<keyword evidence="9" id="KW-0378">Hydrolase</keyword>
<comment type="subcellular location">
    <subcellularLocation>
        <location evidence="2">Cell membrane</location>
        <topology evidence="2">Multi-pass membrane protein</topology>
    </subcellularLocation>
</comment>
<keyword evidence="7" id="KW-0479">Metal-binding</keyword>
<dbReference type="InterPro" id="IPR008915">
    <property type="entry name" value="Peptidase_M50"/>
</dbReference>
<dbReference type="GO" id="GO:0005886">
    <property type="term" value="C:plasma membrane"/>
    <property type="evidence" value="ECO:0007669"/>
    <property type="project" value="UniProtKB-SubCell"/>
</dbReference>
<evidence type="ECO:0000256" key="1">
    <source>
        <dbReference type="ARBA" id="ARBA00001947"/>
    </source>
</evidence>
<sequence>MSWSLTLGRLFGSEIRIHITFLMLLAWIGVAAYQRGGAAAAIASLAFIIAIFACVVAHEFGHALAARRYGIKTPDITLLPIGGIARLERMPERPREEIVVALAGPAVNVVIAAVLIVFLGANFDPESLAALESPNAGFLARIATINVFLVLFNLIPAFPMDGGRVLRAMLALKFDRPTATRYAARAGQFLAFGFGFWGLSTGNVFLVFIAVFVYVAAASESYQVGVDDAARSVSAREVMITKFESLGPTASLADAAEALIRTTQHEFPVVDGGGKLRGVLTQKALIAALARSGRETPVMDVMIKDVPLVREHAALSFALKTMRERGAGVIGVIDPAGRFIAYITQENIAEYLMLAKAGGVDRPKPATRTEAGPF</sequence>
<evidence type="ECO:0000256" key="8">
    <source>
        <dbReference type="ARBA" id="ARBA00022737"/>
    </source>
</evidence>
<feature type="transmembrane region" description="Helical" evidence="15">
    <location>
        <begin position="98"/>
        <end position="118"/>
    </location>
</feature>
<dbReference type="AlphaFoldDB" id="A0A0F9U726"/>
<dbReference type="PIRSF" id="PIRSF006404">
    <property type="entry name" value="UCP006404_Pept_M50_CBS"/>
    <property type="match status" value="1"/>
</dbReference>
<dbReference type="PROSITE" id="PS51371">
    <property type="entry name" value="CBS"/>
    <property type="match status" value="2"/>
</dbReference>
<evidence type="ECO:0000256" key="3">
    <source>
        <dbReference type="ARBA" id="ARBA00007931"/>
    </source>
</evidence>
<evidence type="ECO:0000256" key="13">
    <source>
        <dbReference type="ARBA" id="ARBA00023122"/>
    </source>
</evidence>
<comment type="similarity">
    <text evidence="3">Belongs to the peptidase M50B family.</text>
</comment>
<feature type="transmembrane region" description="Helical" evidence="15">
    <location>
        <begin position="39"/>
        <end position="58"/>
    </location>
</feature>
<dbReference type="GO" id="GO:0008237">
    <property type="term" value="F:metallopeptidase activity"/>
    <property type="evidence" value="ECO:0007669"/>
    <property type="project" value="UniProtKB-KW"/>
</dbReference>
<feature type="transmembrane region" description="Helical" evidence="15">
    <location>
        <begin position="138"/>
        <end position="159"/>
    </location>
</feature>
<protein>
    <recommendedName>
        <fullName evidence="16">CBS domain-containing protein</fullName>
    </recommendedName>
</protein>
<dbReference type="InterPro" id="IPR000644">
    <property type="entry name" value="CBS_dom"/>
</dbReference>
<dbReference type="Pfam" id="PF02163">
    <property type="entry name" value="Peptidase_M50"/>
    <property type="match status" value="2"/>
</dbReference>
<keyword evidence="12" id="KW-0482">Metalloprotease</keyword>
<dbReference type="InterPro" id="IPR016483">
    <property type="entry name" value="UCP006404_Pept_M50_CBS"/>
</dbReference>
<keyword evidence="6 15" id="KW-0812">Transmembrane</keyword>
<evidence type="ECO:0000256" key="12">
    <source>
        <dbReference type="ARBA" id="ARBA00023049"/>
    </source>
</evidence>
<organism evidence="17">
    <name type="scientific">marine sediment metagenome</name>
    <dbReference type="NCBI Taxonomy" id="412755"/>
    <lineage>
        <taxon>unclassified sequences</taxon>
        <taxon>metagenomes</taxon>
        <taxon>ecological metagenomes</taxon>
    </lineage>
</organism>
<evidence type="ECO:0000256" key="15">
    <source>
        <dbReference type="SAM" id="Phobius"/>
    </source>
</evidence>
<evidence type="ECO:0000256" key="2">
    <source>
        <dbReference type="ARBA" id="ARBA00004651"/>
    </source>
</evidence>
<keyword evidence="14 15" id="KW-0472">Membrane</keyword>
<keyword evidence="10" id="KW-0862">Zinc</keyword>
<dbReference type="CDD" id="cd06164">
    <property type="entry name" value="S2P-M50_SpoIVFB_CBS"/>
    <property type="match status" value="1"/>
</dbReference>
<keyword evidence="8" id="KW-0677">Repeat</keyword>
<feature type="domain" description="CBS" evidence="16">
    <location>
        <begin position="302"/>
        <end position="362"/>
    </location>
</feature>
<comment type="cofactor">
    <cofactor evidence="1">
        <name>Zn(2+)</name>
        <dbReference type="ChEBI" id="CHEBI:29105"/>
    </cofactor>
</comment>
<evidence type="ECO:0000256" key="5">
    <source>
        <dbReference type="ARBA" id="ARBA00022670"/>
    </source>
</evidence>
<dbReference type="PANTHER" id="PTHR39188">
    <property type="entry name" value="MEMBRANE-ASSOCIATED ZINC METALLOPROTEASE M50B"/>
    <property type="match status" value="1"/>
</dbReference>
<evidence type="ECO:0000256" key="4">
    <source>
        <dbReference type="ARBA" id="ARBA00022475"/>
    </source>
</evidence>
<evidence type="ECO:0000313" key="17">
    <source>
        <dbReference type="EMBL" id="KKN89015.1"/>
    </source>
</evidence>
<gene>
    <name evidence="17" type="ORF">LCGC14_0242080</name>
</gene>
<evidence type="ECO:0000259" key="16">
    <source>
        <dbReference type="PROSITE" id="PS51371"/>
    </source>
</evidence>
<keyword evidence="13" id="KW-0129">CBS domain</keyword>
<dbReference type="Pfam" id="PF00571">
    <property type="entry name" value="CBS"/>
    <property type="match status" value="2"/>
</dbReference>
<dbReference type="InterPro" id="IPR046342">
    <property type="entry name" value="CBS_dom_sf"/>
</dbReference>